<protein>
    <submittedName>
        <fullName evidence="11">ABC transporter ATP-binding protein</fullName>
    </submittedName>
</protein>
<dbReference type="InterPro" id="IPR003439">
    <property type="entry name" value="ABC_transporter-like_ATP-bd"/>
</dbReference>
<evidence type="ECO:0000256" key="8">
    <source>
        <dbReference type="ARBA" id="ARBA00022967"/>
    </source>
</evidence>
<dbReference type="InterPro" id="IPR050388">
    <property type="entry name" value="ABC_Ni/Peptide_Import"/>
</dbReference>
<dbReference type="InterPro" id="IPR013563">
    <property type="entry name" value="Oligopep_ABC_C"/>
</dbReference>
<evidence type="ECO:0000256" key="4">
    <source>
        <dbReference type="ARBA" id="ARBA00022475"/>
    </source>
</evidence>
<evidence type="ECO:0000256" key="3">
    <source>
        <dbReference type="ARBA" id="ARBA00022448"/>
    </source>
</evidence>
<evidence type="ECO:0000259" key="10">
    <source>
        <dbReference type="PROSITE" id="PS50893"/>
    </source>
</evidence>
<keyword evidence="3" id="KW-0813">Transport</keyword>
<dbReference type="Pfam" id="PF08352">
    <property type="entry name" value="oligo_HPY"/>
    <property type="match status" value="1"/>
</dbReference>
<dbReference type="Pfam" id="PF00005">
    <property type="entry name" value="ABC_tran"/>
    <property type="match status" value="1"/>
</dbReference>
<dbReference type="Gene3D" id="3.40.50.300">
    <property type="entry name" value="P-loop containing nucleotide triphosphate hydrolases"/>
    <property type="match status" value="1"/>
</dbReference>
<keyword evidence="8" id="KW-1278">Translocase</keyword>
<evidence type="ECO:0000256" key="9">
    <source>
        <dbReference type="ARBA" id="ARBA00023136"/>
    </source>
</evidence>
<keyword evidence="4" id="KW-1003">Cell membrane</keyword>
<evidence type="ECO:0000256" key="6">
    <source>
        <dbReference type="ARBA" id="ARBA00022741"/>
    </source>
</evidence>
<dbReference type="NCBIfam" id="TIGR01727">
    <property type="entry name" value="oligo_HPY"/>
    <property type="match status" value="1"/>
</dbReference>
<dbReference type="InterPro" id="IPR003593">
    <property type="entry name" value="AAA+_ATPase"/>
</dbReference>
<dbReference type="PANTHER" id="PTHR43297:SF14">
    <property type="entry name" value="ATPASE AAA-TYPE CORE DOMAIN-CONTAINING PROTEIN"/>
    <property type="match status" value="1"/>
</dbReference>
<evidence type="ECO:0000256" key="1">
    <source>
        <dbReference type="ARBA" id="ARBA00004202"/>
    </source>
</evidence>
<dbReference type="EMBL" id="JAJEQR010000006">
    <property type="protein sequence ID" value="MCC2229923.1"/>
    <property type="molecule type" value="Genomic_DNA"/>
</dbReference>
<dbReference type="InterPro" id="IPR027417">
    <property type="entry name" value="P-loop_NTPase"/>
</dbReference>
<dbReference type="RefSeq" id="WP_308452701.1">
    <property type="nucleotide sequence ID" value="NZ_JAJEQR010000006.1"/>
</dbReference>
<comment type="caution">
    <text evidence="11">The sequence shown here is derived from an EMBL/GenBank/DDBJ whole genome shotgun (WGS) entry which is preliminary data.</text>
</comment>
<dbReference type="PROSITE" id="PS50893">
    <property type="entry name" value="ABC_TRANSPORTER_2"/>
    <property type="match status" value="1"/>
</dbReference>
<accession>A0AAE3E8N3</accession>
<dbReference type="GO" id="GO:0005886">
    <property type="term" value="C:plasma membrane"/>
    <property type="evidence" value="ECO:0007669"/>
    <property type="project" value="UniProtKB-SubCell"/>
</dbReference>
<name>A0AAE3E8N3_9FIRM</name>
<dbReference type="GO" id="GO:0005524">
    <property type="term" value="F:ATP binding"/>
    <property type="evidence" value="ECO:0007669"/>
    <property type="project" value="UniProtKB-KW"/>
</dbReference>
<evidence type="ECO:0000313" key="12">
    <source>
        <dbReference type="Proteomes" id="UP001198182"/>
    </source>
</evidence>
<keyword evidence="6" id="KW-0547">Nucleotide-binding</keyword>
<comment type="subcellular location">
    <subcellularLocation>
        <location evidence="1">Cell membrane</location>
        <topology evidence="1">Peripheral membrane protein</topology>
    </subcellularLocation>
</comment>
<organism evidence="11 12">
    <name type="scientific">Hominifimenecus microfluidus</name>
    <dbReference type="NCBI Taxonomy" id="2885348"/>
    <lineage>
        <taxon>Bacteria</taxon>
        <taxon>Bacillati</taxon>
        <taxon>Bacillota</taxon>
        <taxon>Clostridia</taxon>
        <taxon>Lachnospirales</taxon>
        <taxon>Lachnospiraceae</taxon>
        <taxon>Hominifimenecus</taxon>
    </lineage>
</organism>
<dbReference type="SMART" id="SM00382">
    <property type="entry name" value="AAA"/>
    <property type="match status" value="1"/>
</dbReference>
<keyword evidence="12" id="KW-1185">Reference proteome</keyword>
<evidence type="ECO:0000313" key="11">
    <source>
        <dbReference type="EMBL" id="MCC2229923.1"/>
    </source>
</evidence>
<sequence length="322" mass="37169">MKEQLRTEKWSVYLKQQDKRLRVITETDLKIKTGEIIGLIGESGCGKSVFWKSVLGLQNPAVWELEGNAWIRGEMVNFQNPEELRSMRGREAAVILQDPMSSFDQVFTIEQHFWETAKAHTNWSRKETAEKAVELLRRLYIREPEQVLQMYPFQCSGGMLQRIMIAIALMMEPAVLIADEPTTSVDVTVQREILSMLKELNQKQQTSILYISHDLRAVESISDYVYVMYAGYVVESFPVSRLKEENVRHPYTQKLLEARPSFTKKRLPVLQGRPPELMERQSGCPFAARCPMADEACKTFDMKKTAISENHMVRCRKQEGLS</sequence>
<dbReference type="Proteomes" id="UP001198182">
    <property type="component" value="Unassembled WGS sequence"/>
</dbReference>
<comment type="similarity">
    <text evidence="2">Belongs to the ABC transporter superfamily.</text>
</comment>
<evidence type="ECO:0000256" key="2">
    <source>
        <dbReference type="ARBA" id="ARBA00005417"/>
    </source>
</evidence>
<dbReference type="PROSITE" id="PS00211">
    <property type="entry name" value="ABC_TRANSPORTER_1"/>
    <property type="match status" value="1"/>
</dbReference>
<gene>
    <name evidence="11" type="ORF">LKD81_02750</name>
</gene>
<dbReference type="InterPro" id="IPR017871">
    <property type="entry name" value="ABC_transporter-like_CS"/>
</dbReference>
<evidence type="ECO:0000256" key="5">
    <source>
        <dbReference type="ARBA" id="ARBA00022519"/>
    </source>
</evidence>
<proteinExistence type="inferred from homology"/>
<keyword evidence="9" id="KW-0472">Membrane</keyword>
<dbReference type="AlphaFoldDB" id="A0AAE3E8N3"/>
<evidence type="ECO:0000256" key="7">
    <source>
        <dbReference type="ARBA" id="ARBA00022840"/>
    </source>
</evidence>
<dbReference type="SUPFAM" id="SSF52540">
    <property type="entry name" value="P-loop containing nucleoside triphosphate hydrolases"/>
    <property type="match status" value="1"/>
</dbReference>
<dbReference type="GO" id="GO:0016887">
    <property type="term" value="F:ATP hydrolysis activity"/>
    <property type="evidence" value="ECO:0007669"/>
    <property type="project" value="InterPro"/>
</dbReference>
<dbReference type="CDD" id="cd03257">
    <property type="entry name" value="ABC_NikE_OppD_transporters"/>
    <property type="match status" value="1"/>
</dbReference>
<reference evidence="11" key="1">
    <citation type="submission" date="2021-10" db="EMBL/GenBank/DDBJ databases">
        <title>Anaerobic single-cell dispensing facilitates the cultivation of human gut bacteria.</title>
        <authorList>
            <person name="Afrizal A."/>
        </authorList>
    </citation>
    <scope>NUCLEOTIDE SEQUENCE</scope>
    <source>
        <strain evidence="11">CLA-AA-H215</strain>
    </source>
</reference>
<dbReference type="GO" id="GO:0015833">
    <property type="term" value="P:peptide transport"/>
    <property type="evidence" value="ECO:0007669"/>
    <property type="project" value="InterPro"/>
</dbReference>
<dbReference type="PANTHER" id="PTHR43297">
    <property type="entry name" value="OLIGOPEPTIDE TRANSPORT ATP-BINDING PROTEIN APPD"/>
    <property type="match status" value="1"/>
</dbReference>
<keyword evidence="7 11" id="KW-0067">ATP-binding</keyword>
<keyword evidence="5" id="KW-0997">Cell inner membrane</keyword>
<feature type="domain" description="ABC transporter" evidence="10">
    <location>
        <begin position="5"/>
        <end position="255"/>
    </location>
</feature>